<dbReference type="InterPro" id="IPR021729">
    <property type="entry name" value="DUF3298"/>
</dbReference>
<proteinExistence type="predicted"/>
<dbReference type="Pfam" id="PF11738">
    <property type="entry name" value="DUF3298"/>
    <property type="match status" value="1"/>
</dbReference>
<evidence type="ECO:0000313" key="2">
    <source>
        <dbReference type="EMBL" id="SFV66940.1"/>
    </source>
</evidence>
<accession>A0A1W1CM16</accession>
<organism evidence="2">
    <name type="scientific">hydrothermal vent metagenome</name>
    <dbReference type="NCBI Taxonomy" id="652676"/>
    <lineage>
        <taxon>unclassified sequences</taxon>
        <taxon>metagenomes</taxon>
        <taxon>ecological metagenomes</taxon>
    </lineage>
</organism>
<reference evidence="2" key="1">
    <citation type="submission" date="2016-10" db="EMBL/GenBank/DDBJ databases">
        <authorList>
            <person name="de Groot N.N."/>
        </authorList>
    </citation>
    <scope>NUCLEOTIDE SEQUENCE</scope>
</reference>
<name>A0A1W1CM16_9ZZZZ</name>
<dbReference type="Gene3D" id="3.90.640.20">
    <property type="entry name" value="Heat-shock cognate protein, ATPase"/>
    <property type="match status" value="1"/>
</dbReference>
<dbReference type="Gene3D" id="3.30.565.40">
    <property type="entry name" value="Fervidobacterium nodosum Rt17-B1 like"/>
    <property type="match status" value="1"/>
</dbReference>
<dbReference type="EMBL" id="FPHI01000030">
    <property type="protein sequence ID" value="SFV66940.1"/>
    <property type="molecule type" value="Genomic_DNA"/>
</dbReference>
<feature type="domain" description="DUF3298" evidence="1">
    <location>
        <begin position="166"/>
        <end position="244"/>
    </location>
</feature>
<sequence length="422" mass="49642">MYRNTLYLKLKSSLLFLLISHGMLSAQECSFNQENSTLLSHSIYKHYCASSKEESELCQTYRINYIDTDENSRASFFRGINQYVEPFLKTYRERNPQKEVVDMLQVSEGEVSGEWYDTTNIELCTKTPATYTIRFSFNGYSGGSHGYDRVKYANIDIQTQKELTLKELFLPQSQDKLFNIAQDYYKKTFNLKPSDPLTYDSWFEDKFIFAENFIIQPQGISFLYNQYEIKPYSEGQTEFFLPYSIIRDLINPKGAIAFARNASFETMKYIFKNKNMQLFVTTKRQGDILYVAAHLYSEKSAENTWFSASFPQIGSKREILSTGYTKFDHLIPYDRKNMIYNDILKKSVPAKYMLIEADKHNLKPHEKYTMWFRLKIPKHLKTFIIDIRATLKNGKMTYEFPKSYDGVRGQQGFKNYRIILPL</sequence>
<protein>
    <recommendedName>
        <fullName evidence="1">DUF3298 domain-containing protein</fullName>
    </recommendedName>
</protein>
<gene>
    <name evidence="2" type="ORF">MNB_SV-3-1182</name>
</gene>
<dbReference type="InterPro" id="IPR037126">
    <property type="entry name" value="PdaC/RsiV-like_sf"/>
</dbReference>
<dbReference type="AlphaFoldDB" id="A0A1W1CM16"/>
<evidence type="ECO:0000259" key="1">
    <source>
        <dbReference type="Pfam" id="PF11738"/>
    </source>
</evidence>